<evidence type="ECO:0000313" key="3">
    <source>
        <dbReference type="EMBL" id="GMI24806.1"/>
    </source>
</evidence>
<reference evidence="3 4" key="1">
    <citation type="journal article" date="2023" name="Commun. Biol.">
        <title>Genome analysis of Parmales, the sister group of diatoms, reveals the evolutionary specialization of diatoms from phago-mixotrophs to photoautotrophs.</title>
        <authorList>
            <person name="Ban H."/>
            <person name="Sato S."/>
            <person name="Yoshikawa S."/>
            <person name="Yamada K."/>
            <person name="Nakamura Y."/>
            <person name="Ichinomiya M."/>
            <person name="Sato N."/>
            <person name="Blanc-Mathieu R."/>
            <person name="Endo H."/>
            <person name="Kuwata A."/>
            <person name="Ogata H."/>
        </authorList>
    </citation>
    <scope>NUCLEOTIDE SEQUENCE [LARGE SCALE GENOMIC DNA]</scope>
</reference>
<gene>
    <name evidence="3" type="ORF">TeGR_g13774</name>
</gene>
<feature type="region of interest" description="Disordered" evidence="1">
    <location>
        <begin position="95"/>
        <end position="125"/>
    </location>
</feature>
<dbReference type="EMBL" id="BRYB01002743">
    <property type="protein sequence ID" value="GMI24806.1"/>
    <property type="molecule type" value="Genomic_DNA"/>
</dbReference>
<comment type="caution">
    <text evidence="3">The sequence shown here is derived from an EMBL/GenBank/DDBJ whole genome shotgun (WGS) entry which is preliminary data.</text>
</comment>
<keyword evidence="2" id="KW-0472">Membrane</keyword>
<protein>
    <recommendedName>
        <fullName evidence="5">G-protein coupled receptors family 2 profile 2 domain-containing protein</fullName>
    </recommendedName>
</protein>
<keyword evidence="4" id="KW-1185">Reference proteome</keyword>
<evidence type="ECO:0008006" key="5">
    <source>
        <dbReference type="Google" id="ProtNLM"/>
    </source>
</evidence>
<name>A0ABQ6MEL3_9STRA</name>
<accession>A0ABQ6MEL3</accession>
<dbReference type="Proteomes" id="UP001165060">
    <property type="component" value="Unassembled WGS sequence"/>
</dbReference>
<feature type="transmembrane region" description="Helical" evidence="2">
    <location>
        <begin position="12"/>
        <end position="35"/>
    </location>
</feature>
<evidence type="ECO:0000313" key="4">
    <source>
        <dbReference type="Proteomes" id="UP001165060"/>
    </source>
</evidence>
<organism evidence="3 4">
    <name type="scientific">Tetraparma gracilis</name>
    <dbReference type="NCBI Taxonomy" id="2962635"/>
    <lineage>
        <taxon>Eukaryota</taxon>
        <taxon>Sar</taxon>
        <taxon>Stramenopiles</taxon>
        <taxon>Ochrophyta</taxon>
        <taxon>Bolidophyceae</taxon>
        <taxon>Parmales</taxon>
        <taxon>Triparmaceae</taxon>
        <taxon>Tetraparma</taxon>
    </lineage>
</organism>
<keyword evidence="2" id="KW-0812">Transmembrane</keyword>
<proteinExistence type="predicted"/>
<feature type="compositionally biased region" description="Low complexity" evidence="1">
    <location>
        <begin position="116"/>
        <end position="125"/>
    </location>
</feature>
<sequence length="125" mass="13672">MPTSSTSLYLHNHGTFIFVTVCLVVPAVLVGFTWAQGMFGYSKDFGEDWCWIATDGSSGSSNKVLFYRLVGGKFVEFFSVIVIIITYIQVVGKLRRMQRRSSEPGTSARAGGRALSFSSPSSPES</sequence>
<dbReference type="SUPFAM" id="SSF81321">
    <property type="entry name" value="Family A G protein-coupled receptor-like"/>
    <property type="match status" value="1"/>
</dbReference>
<evidence type="ECO:0000256" key="2">
    <source>
        <dbReference type="SAM" id="Phobius"/>
    </source>
</evidence>
<evidence type="ECO:0000256" key="1">
    <source>
        <dbReference type="SAM" id="MobiDB-lite"/>
    </source>
</evidence>
<keyword evidence="2" id="KW-1133">Transmembrane helix</keyword>
<feature type="transmembrane region" description="Helical" evidence="2">
    <location>
        <begin position="74"/>
        <end position="92"/>
    </location>
</feature>